<keyword evidence="3" id="KW-1185">Reference proteome</keyword>
<reference evidence="2 3" key="1">
    <citation type="submission" date="2012-05" db="EMBL/GenBank/DDBJ databases">
        <title>Recombination and specialization in a pathogen metapopulation.</title>
        <authorList>
            <person name="Gardiner A."/>
            <person name="Kemen E."/>
            <person name="Schultz-Larsen T."/>
            <person name="MacLean D."/>
            <person name="Van Oosterhout C."/>
            <person name="Jones J.D.G."/>
        </authorList>
    </citation>
    <scope>NUCLEOTIDE SEQUENCE [LARGE SCALE GENOMIC DNA]</scope>
    <source>
        <strain evidence="2 3">Ac Nc2</strain>
    </source>
</reference>
<evidence type="ECO:0000313" key="2">
    <source>
        <dbReference type="EMBL" id="CCI11455.1"/>
    </source>
</evidence>
<dbReference type="Proteomes" id="UP000053237">
    <property type="component" value="Unassembled WGS sequence"/>
</dbReference>
<name>A0A024FWG0_9STRA</name>
<feature type="signal peptide" evidence="1">
    <location>
        <begin position="1"/>
        <end position="15"/>
    </location>
</feature>
<feature type="chain" id="PRO_5013379905" evidence="1">
    <location>
        <begin position="16"/>
        <end position="222"/>
    </location>
</feature>
<organism evidence="2 3">
    <name type="scientific">Albugo candida</name>
    <dbReference type="NCBI Taxonomy" id="65357"/>
    <lineage>
        <taxon>Eukaryota</taxon>
        <taxon>Sar</taxon>
        <taxon>Stramenopiles</taxon>
        <taxon>Oomycota</taxon>
        <taxon>Peronosporomycetes</taxon>
        <taxon>Albuginales</taxon>
        <taxon>Albuginaceae</taxon>
        <taxon>Albugo</taxon>
    </lineage>
</organism>
<accession>A0A024FWG0</accession>
<dbReference type="AlphaFoldDB" id="A0A024FWG0"/>
<gene>
    <name evidence="2" type="ORF">BN9_129370</name>
</gene>
<evidence type="ECO:0000256" key="1">
    <source>
        <dbReference type="SAM" id="SignalP"/>
    </source>
</evidence>
<protein>
    <submittedName>
        <fullName evidence="2">Uncharacterized protein</fullName>
    </submittedName>
</protein>
<comment type="caution">
    <text evidence="2">The sequence shown here is derived from an EMBL/GenBank/DDBJ whole genome shotgun (WGS) entry which is preliminary data.</text>
</comment>
<dbReference type="InParanoid" id="A0A024FWG0"/>
<proteinExistence type="predicted"/>
<dbReference type="EMBL" id="CAIX01001053">
    <property type="protein sequence ID" value="CCI11455.1"/>
    <property type="molecule type" value="Genomic_DNA"/>
</dbReference>
<sequence>MKISLILCMLHQAICVFSEVSKCELNPPLTCNSEQEGYVSIGNLAEISFPQKIVFHCAEKPSVPAIDISPYGSNACDTFIFRFQGKDLYLAEENPKYTRELKYAVGRGSNNWVVASVSIKFFEKTHHKQDILFDFDNEKLAVPAHYLVGIEHHDTYIMCLSVNGHLECISIPTSKMTRSDKLVFGTHAMSEFGVEFSKEGDEFSVAFEKKEKKELSELLEAQ</sequence>
<evidence type="ECO:0000313" key="3">
    <source>
        <dbReference type="Proteomes" id="UP000053237"/>
    </source>
</evidence>
<keyword evidence="1" id="KW-0732">Signal</keyword>